<evidence type="ECO:0000313" key="4">
    <source>
        <dbReference type="Proteomes" id="UP000288197"/>
    </source>
</evidence>
<dbReference type="EMBL" id="NGJX01000013">
    <property type="protein sequence ID" value="RST99946.1"/>
    <property type="molecule type" value="Genomic_DNA"/>
</dbReference>
<evidence type="ECO:0000313" key="5">
    <source>
        <dbReference type="Proteomes" id="UP000521358"/>
    </source>
</evidence>
<dbReference type="GeneID" id="63147188"/>
<keyword evidence="1" id="KW-1133">Transmembrane helix</keyword>
<name>A0A369AQM8_9ENTE</name>
<reference evidence="3 4" key="1">
    <citation type="submission" date="2017-05" db="EMBL/GenBank/DDBJ databases">
        <title>Vagococcus spp. assemblies.</title>
        <authorList>
            <person name="Gulvik C.A."/>
        </authorList>
    </citation>
    <scope>NUCLEOTIDE SEQUENCE [LARGE SCALE GENOMIC DNA]</scope>
    <source>
        <strain evidence="3 4">NCFB 2497</strain>
    </source>
</reference>
<keyword evidence="4" id="KW-1185">Reference proteome</keyword>
<evidence type="ECO:0000313" key="2">
    <source>
        <dbReference type="EMBL" id="NKC69351.1"/>
    </source>
</evidence>
<reference evidence="2 5" key="2">
    <citation type="submission" date="2020-03" db="EMBL/GenBank/DDBJ databases">
        <title>Bacterial samples isolated from urine from healthy bovine heifers (Gyr breed).</title>
        <authorList>
            <person name="Giannattasio-Ferraz S."/>
            <person name="Maskeri L."/>
            <person name="Penido A."/>
            <person name="Barbosa-Stancioli E.F."/>
            <person name="Putonti C."/>
        </authorList>
    </citation>
    <scope>NUCLEOTIDE SEQUENCE [LARGE SCALE GENOMIC DNA]</scope>
    <source>
        <strain evidence="2 5">UFMG-H7</strain>
    </source>
</reference>
<dbReference type="OrthoDB" id="2200141at2"/>
<feature type="transmembrane region" description="Helical" evidence="1">
    <location>
        <begin position="7"/>
        <end position="40"/>
    </location>
</feature>
<evidence type="ECO:0000256" key="1">
    <source>
        <dbReference type="SAM" id="Phobius"/>
    </source>
</evidence>
<dbReference type="RefSeq" id="WP_086342483.1">
    <property type="nucleotide sequence ID" value="NZ_CP081459.1"/>
</dbReference>
<protein>
    <submittedName>
        <fullName evidence="3">Uncharacterized protein</fullName>
    </submittedName>
</protein>
<evidence type="ECO:0000313" key="3">
    <source>
        <dbReference type="EMBL" id="RST99946.1"/>
    </source>
</evidence>
<accession>A0A369AQM8</accession>
<keyword evidence="1" id="KW-0472">Membrane</keyword>
<dbReference type="Proteomes" id="UP000288197">
    <property type="component" value="Unassembled WGS sequence"/>
</dbReference>
<keyword evidence="1" id="KW-0812">Transmembrane</keyword>
<comment type="caution">
    <text evidence="3">The sequence shown here is derived from an EMBL/GenBank/DDBJ whole genome shotgun (WGS) entry which is preliminary data.</text>
</comment>
<dbReference type="EMBL" id="JAAVMB010000032">
    <property type="protein sequence ID" value="NKC69351.1"/>
    <property type="molecule type" value="Genomic_DNA"/>
</dbReference>
<proteinExistence type="predicted"/>
<dbReference type="Proteomes" id="UP000521358">
    <property type="component" value="Unassembled WGS sequence"/>
</dbReference>
<sequence length="69" mass="8245">MEAIRRYALLLIVLVLGIILGTLGWQAALIVLTPLTMIWLMLWDEKSYKRKQYEKFLKENPQYAYRNSR</sequence>
<gene>
    <name evidence="3" type="ORF">CBF32_11275</name>
    <name evidence="2" type="ORF">HED35_14845</name>
</gene>
<organism evidence="3 4">
    <name type="scientific">Vagococcus fluvialis</name>
    <dbReference type="NCBI Taxonomy" id="2738"/>
    <lineage>
        <taxon>Bacteria</taxon>
        <taxon>Bacillati</taxon>
        <taxon>Bacillota</taxon>
        <taxon>Bacilli</taxon>
        <taxon>Lactobacillales</taxon>
        <taxon>Enterococcaceae</taxon>
        <taxon>Vagococcus</taxon>
    </lineage>
</organism>
<dbReference type="AlphaFoldDB" id="A0A369AQM8"/>